<feature type="transmembrane region" description="Helical" evidence="1">
    <location>
        <begin position="72"/>
        <end position="92"/>
    </location>
</feature>
<organism evidence="2 3">
    <name type="scientific">Wenyingzhuangia gilva</name>
    <dbReference type="NCBI Taxonomy" id="3057677"/>
    <lineage>
        <taxon>Bacteria</taxon>
        <taxon>Pseudomonadati</taxon>
        <taxon>Bacteroidota</taxon>
        <taxon>Flavobacteriia</taxon>
        <taxon>Flavobacteriales</taxon>
        <taxon>Flavobacteriaceae</taxon>
        <taxon>Wenyingzhuangia</taxon>
    </lineage>
</organism>
<gene>
    <name evidence="2" type="ORF">QVZ41_14235</name>
</gene>
<keyword evidence="1" id="KW-0812">Transmembrane</keyword>
<comment type="caution">
    <text evidence="2">The sequence shown here is derived from an EMBL/GenBank/DDBJ whole genome shotgun (WGS) entry which is preliminary data.</text>
</comment>
<feature type="transmembrane region" description="Helical" evidence="1">
    <location>
        <begin position="47"/>
        <end position="66"/>
    </location>
</feature>
<sequence length="117" mass="13930">MENENGNGFPYSISYNTSAGTQFLYLDYSKFKYLIVKQFLKINYKNIITSFVVYSFFVLIGILLNIINRNFILSQIDILIYIWCIISFIIIWKCMSKIEMNKEEIISLKKEIIERKI</sequence>
<dbReference type="Proteomes" id="UP001168642">
    <property type="component" value="Unassembled WGS sequence"/>
</dbReference>
<dbReference type="EMBL" id="JAUMIT010000017">
    <property type="protein sequence ID" value="MDO3696007.1"/>
    <property type="molecule type" value="Genomic_DNA"/>
</dbReference>
<proteinExistence type="predicted"/>
<evidence type="ECO:0000313" key="2">
    <source>
        <dbReference type="EMBL" id="MDO3696007.1"/>
    </source>
</evidence>
<dbReference type="RefSeq" id="WP_302885315.1">
    <property type="nucleotide sequence ID" value="NZ_JAUMIT010000017.1"/>
</dbReference>
<keyword evidence="1" id="KW-0472">Membrane</keyword>
<evidence type="ECO:0000256" key="1">
    <source>
        <dbReference type="SAM" id="Phobius"/>
    </source>
</evidence>
<name>A0ABT8VVK2_9FLAO</name>
<accession>A0ABT8VVK2</accession>
<keyword evidence="1" id="KW-1133">Transmembrane helix</keyword>
<evidence type="ECO:0000313" key="3">
    <source>
        <dbReference type="Proteomes" id="UP001168642"/>
    </source>
</evidence>
<reference evidence="2" key="1">
    <citation type="submission" date="2023-07" db="EMBL/GenBank/DDBJ databases">
        <title>Wenyingzhuangia sp. chi5 genome sequencing and assembly.</title>
        <authorList>
            <person name="Park S."/>
        </authorList>
    </citation>
    <scope>NUCLEOTIDE SEQUENCE</scope>
    <source>
        <strain evidence="2">Chi5</strain>
    </source>
</reference>
<protein>
    <recommendedName>
        <fullName evidence="4">2TM domain-containing protein</fullName>
    </recommendedName>
</protein>
<keyword evidence="3" id="KW-1185">Reference proteome</keyword>
<evidence type="ECO:0008006" key="4">
    <source>
        <dbReference type="Google" id="ProtNLM"/>
    </source>
</evidence>